<protein>
    <submittedName>
        <fullName evidence="2">Aminoglycoside phosphotransferase</fullName>
    </submittedName>
</protein>
<feature type="domain" description="Aminoglycoside phosphotransferase" evidence="1">
    <location>
        <begin position="41"/>
        <end position="242"/>
    </location>
</feature>
<dbReference type="SUPFAM" id="SSF56112">
    <property type="entry name" value="Protein kinase-like (PK-like)"/>
    <property type="match status" value="1"/>
</dbReference>
<dbReference type="EMBL" id="NSDM01000012">
    <property type="protein sequence ID" value="MDQ2587298.1"/>
    <property type="molecule type" value="Genomic_DNA"/>
</dbReference>
<reference evidence="2 3" key="1">
    <citation type="submission" date="2017-06" db="EMBL/GenBank/DDBJ databases">
        <title>Cultured bacterium strain Saccharothrix yanglingensis Hhs.015.</title>
        <authorList>
            <person name="Xia Y."/>
        </authorList>
    </citation>
    <scope>NUCLEOTIDE SEQUENCE [LARGE SCALE GENOMIC DNA]</scope>
    <source>
        <strain evidence="2 3">Hhs.015</strain>
    </source>
</reference>
<dbReference type="Pfam" id="PF01636">
    <property type="entry name" value="APH"/>
    <property type="match status" value="1"/>
</dbReference>
<accession>A0ABU0X6F0</accession>
<dbReference type="Proteomes" id="UP001225605">
    <property type="component" value="Unassembled WGS sequence"/>
</dbReference>
<sequence length="299" mass="32644">MTDAQRSSSRAALESAAAKAGLDTAGTAVIRLGENDLYRLPGSLVARVARIGQDAAAAKEVQVARWLEDGGVPAVRVLREVEQPVVAEGRAVTFWHELPPHEPGSSVDVAVVLRRFHALSPPQDFELPELDPFVRLAERIQAASVLSDDDRAWMLGRLAALQEAYDALPPGLPHAVVHGDAWEGNVVRTRDGNVVLLDFERCALGPPEWDLVSTAVSHVTTNWMNTAEWAAYSRAYGFDATTWAGFNTLRDIRELRMTTMAIQVASSNPARYAHQAAHRLACLRGQHGSRPWSGWHAVP</sequence>
<proteinExistence type="predicted"/>
<evidence type="ECO:0000313" key="2">
    <source>
        <dbReference type="EMBL" id="MDQ2587298.1"/>
    </source>
</evidence>
<dbReference type="RefSeq" id="WP_306748795.1">
    <property type="nucleotide sequence ID" value="NZ_NSDM01000012.1"/>
</dbReference>
<evidence type="ECO:0000313" key="3">
    <source>
        <dbReference type="Proteomes" id="UP001225605"/>
    </source>
</evidence>
<gene>
    <name evidence="2" type="ORF">CKY47_25600</name>
</gene>
<organism evidence="2 3">
    <name type="scientific">Saccharothrix yanglingensis</name>
    <dbReference type="NCBI Taxonomy" id="659496"/>
    <lineage>
        <taxon>Bacteria</taxon>
        <taxon>Bacillati</taxon>
        <taxon>Actinomycetota</taxon>
        <taxon>Actinomycetes</taxon>
        <taxon>Pseudonocardiales</taxon>
        <taxon>Pseudonocardiaceae</taxon>
        <taxon>Saccharothrix</taxon>
    </lineage>
</organism>
<dbReference type="InterPro" id="IPR011009">
    <property type="entry name" value="Kinase-like_dom_sf"/>
</dbReference>
<name>A0ABU0X6F0_9PSEU</name>
<comment type="caution">
    <text evidence="2">The sequence shown here is derived from an EMBL/GenBank/DDBJ whole genome shotgun (WGS) entry which is preliminary data.</text>
</comment>
<evidence type="ECO:0000259" key="1">
    <source>
        <dbReference type="Pfam" id="PF01636"/>
    </source>
</evidence>
<dbReference type="Gene3D" id="3.90.1200.10">
    <property type="match status" value="1"/>
</dbReference>
<keyword evidence="3" id="KW-1185">Reference proteome</keyword>
<dbReference type="InterPro" id="IPR002575">
    <property type="entry name" value="Aminoglycoside_PTrfase"/>
</dbReference>